<accession>A0AAD5YKJ7</accession>
<protein>
    <submittedName>
        <fullName evidence="2">Uncharacterized protein</fullName>
    </submittedName>
</protein>
<sequence>MASPVADIDTLVSVSLAVPADITSQVPSSPSLQPVQMDSSDPTTFASVDTVDIPTSFGDHTPKADDKADAAGKGTKTTGNFLDVIVSSLKQFFNPGGGQIFVLQFPGRFLEISEYAWDSESAGIYGQFVKPVAVNETEFRLADQMFDITDVTSGPKGINLSQVYEQLLNNLLPIFQDTGLAKQQNEIRKWLMKDVKAPAWVKDIVGKQHHDPDTPPVPNPVGIKSEALSIPKASFAVPSRLSDEGTVNRIELSNALMMEYLESKQKWELERDAMIEEAMKYDVGSPESQKKLNSLTRKLAHITAVREAQLSAKYSDAVIRGFSHNVREYMGYMDMKSSAEFLQEAKDSLREAAMSSLDGSLKVYPVEMTPINWWQGLTTNFTLEDLTQNPELIKQAIKSKSDQIDLLNKRLVALAFGTKGDIEKLKEKVTAAESRLSEARATLAKTYTTNVFSLAQTCIDRTGLLNKEQLEDVVKPFNIVGEALGKLQTDMQRMAAAQQEVNGATRAWTDAAASLALAEATDTRQQQEQARLTIDSLKRDITELTARYQSLNPGGTGPKPSDEKKLEDIPILPGGPDQTSGGSRWQEITLHHQVNSEYSSERTRSSASTSSDGCNLWFWSNSNSSQKSEASSEGKIHKSSNEVWVGFRATLVTVDRAGWFRPQFFQESKSYYHINPELKWTKWPEGVETMDKLKSDKAYLHQLNQYLLPGYTVGFIICKDITIKISFDESKVEDEKSNMSKSSQSSGGCLCWSYSNGSSSNQSDNSHSFESCHDGCVIRIPGPQILGYIIQLTPNDTTNKMPNKLPNNFFIPDSSYDEILNGGKEKKLKDSEPTFLAPEVPATPKPHLLYDQLDEILKKANVSQEAMDSVHQAIIKELGIVSQDAIPFSSS</sequence>
<feature type="region of interest" description="Disordered" evidence="1">
    <location>
        <begin position="25"/>
        <end position="44"/>
    </location>
</feature>
<gene>
    <name evidence="2" type="ORF">NLI96_g1831</name>
</gene>
<reference evidence="2" key="1">
    <citation type="submission" date="2022-07" db="EMBL/GenBank/DDBJ databases">
        <title>Genome Sequence of Physisporinus lineatus.</title>
        <authorList>
            <person name="Buettner E."/>
        </authorList>
    </citation>
    <scope>NUCLEOTIDE SEQUENCE</scope>
    <source>
        <strain evidence="2">VT162</strain>
    </source>
</reference>
<keyword evidence="3" id="KW-1185">Reference proteome</keyword>
<comment type="caution">
    <text evidence="2">The sequence shown here is derived from an EMBL/GenBank/DDBJ whole genome shotgun (WGS) entry which is preliminary data.</text>
</comment>
<dbReference type="AlphaFoldDB" id="A0AAD5YKJ7"/>
<name>A0AAD5YKJ7_9APHY</name>
<dbReference type="Proteomes" id="UP001212997">
    <property type="component" value="Unassembled WGS sequence"/>
</dbReference>
<dbReference type="EMBL" id="JANAWD010000037">
    <property type="protein sequence ID" value="KAJ3489861.1"/>
    <property type="molecule type" value="Genomic_DNA"/>
</dbReference>
<feature type="region of interest" description="Disordered" evidence="1">
    <location>
        <begin position="546"/>
        <end position="583"/>
    </location>
</feature>
<evidence type="ECO:0000313" key="2">
    <source>
        <dbReference type="EMBL" id="KAJ3489861.1"/>
    </source>
</evidence>
<evidence type="ECO:0000256" key="1">
    <source>
        <dbReference type="SAM" id="MobiDB-lite"/>
    </source>
</evidence>
<feature type="compositionally biased region" description="Low complexity" evidence="1">
    <location>
        <begin position="25"/>
        <end position="36"/>
    </location>
</feature>
<proteinExistence type="predicted"/>
<organism evidence="2 3">
    <name type="scientific">Meripilus lineatus</name>
    <dbReference type="NCBI Taxonomy" id="2056292"/>
    <lineage>
        <taxon>Eukaryota</taxon>
        <taxon>Fungi</taxon>
        <taxon>Dikarya</taxon>
        <taxon>Basidiomycota</taxon>
        <taxon>Agaricomycotina</taxon>
        <taxon>Agaricomycetes</taxon>
        <taxon>Polyporales</taxon>
        <taxon>Meripilaceae</taxon>
        <taxon>Meripilus</taxon>
    </lineage>
</organism>
<evidence type="ECO:0000313" key="3">
    <source>
        <dbReference type="Proteomes" id="UP001212997"/>
    </source>
</evidence>